<dbReference type="SUPFAM" id="SSF89942">
    <property type="entry name" value="eEF1-gamma domain"/>
    <property type="match status" value="1"/>
</dbReference>
<dbReference type="InterPro" id="IPR001662">
    <property type="entry name" value="EF1B_G_C"/>
</dbReference>
<dbReference type="AlphaFoldDB" id="A0A1E7FK28"/>
<protein>
    <recommendedName>
        <fullName evidence="1">EF-1-gamma C-terminal domain-containing protein</fullName>
    </recommendedName>
</protein>
<evidence type="ECO:0000259" key="1">
    <source>
        <dbReference type="SMART" id="SM01183"/>
    </source>
</evidence>
<dbReference type="OrthoDB" id="49817at2759"/>
<evidence type="ECO:0000313" key="3">
    <source>
        <dbReference type="Proteomes" id="UP000095751"/>
    </source>
</evidence>
<dbReference type="Proteomes" id="UP000095751">
    <property type="component" value="Unassembled WGS sequence"/>
</dbReference>
<dbReference type="Gene3D" id="3.30.70.1010">
    <property type="entry name" value="Translation elongation factor EF1B, gamma chain, conserved domain"/>
    <property type="match status" value="1"/>
</dbReference>
<accession>A0A1E7FK28</accession>
<keyword evidence="3" id="KW-1185">Reference proteome</keyword>
<sequence length="158" mass="17473">MADTTDTTSTANGAELVKAWKATFAAKDDDLMTKFWSTYDSEATSIWTMVYDEADSNENLNDTVEIVTNLMAQSGMSSMTDECFAVVHTLENLEIEGLWFFNGPDPEKLFSANEETSWFSWAQLGPDATDLVKEAVAKMMVPVDGKINGKVVKNTTVF</sequence>
<dbReference type="KEGG" id="fcy:FRACYDRAFT_268327"/>
<gene>
    <name evidence="2" type="ORF">FRACYDRAFT_268327</name>
</gene>
<dbReference type="EMBL" id="KV784356">
    <property type="protein sequence ID" value="OEU18507.1"/>
    <property type="molecule type" value="Genomic_DNA"/>
</dbReference>
<dbReference type="GO" id="GO:0003746">
    <property type="term" value="F:translation elongation factor activity"/>
    <property type="evidence" value="ECO:0007669"/>
    <property type="project" value="InterPro"/>
</dbReference>
<name>A0A1E7FK28_9STRA</name>
<dbReference type="SMART" id="SM01183">
    <property type="entry name" value="EF1G"/>
    <property type="match status" value="1"/>
</dbReference>
<dbReference type="InParanoid" id="A0A1E7FK28"/>
<organism evidence="2 3">
    <name type="scientific">Fragilariopsis cylindrus CCMP1102</name>
    <dbReference type="NCBI Taxonomy" id="635003"/>
    <lineage>
        <taxon>Eukaryota</taxon>
        <taxon>Sar</taxon>
        <taxon>Stramenopiles</taxon>
        <taxon>Ochrophyta</taxon>
        <taxon>Bacillariophyta</taxon>
        <taxon>Bacillariophyceae</taxon>
        <taxon>Bacillariophycidae</taxon>
        <taxon>Bacillariales</taxon>
        <taxon>Bacillariaceae</taxon>
        <taxon>Fragilariopsis</taxon>
    </lineage>
</organism>
<proteinExistence type="predicted"/>
<reference evidence="2 3" key="1">
    <citation type="submission" date="2016-09" db="EMBL/GenBank/DDBJ databases">
        <title>Extensive genetic diversity and differential bi-allelic expression allows diatom success in the polar Southern Ocean.</title>
        <authorList>
            <consortium name="DOE Joint Genome Institute"/>
            <person name="Mock T."/>
            <person name="Otillar R.P."/>
            <person name="Strauss J."/>
            <person name="Dupont C."/>
            <person name="Frickenhaus S."/>
            <person name="Maumus F."/>
            <person name="Mcmullan M."/>
            <person name="Sanges R."/>
            <person name="Schmutz J."/>
            <person name="Toseland A."/>
            <person name="Valas R."/>
            <person name="Veluchamy A."/>
            <person name="Ward B.J."/>
            <person name="Allen A."/>
            <person name="Barry K."/>
            <person name="Falciatore A."/>
            <person name="Ferrante M."/>
            <person name="Fortunato A.E."/>
            <person name="Gloeckner G."/>
            <person name="Gruber A."/>
            <person name="Hipkin R."/>
            <person name="Janech M."/>
            <person name="Kroth P."/>
            <person name="Leese F."/>
            <person name="Lindquist E."/>
            <person name="Lyon B.R."/>
            <person name="Martin J."/>
            <person name="Mayer C."/>
            <person name="Parker M."/>
            <person name="Quesneville H."/>
            <person name="Raymond J."/>
            <person name="Uhlig C."/>
            <person name="Valentin K.U."/>
            <person name="Worden A.Z."/>
            <person name="Armbrust E.V."/>
            <person name="Bowler C."/>
            <person name="Green B."/>
            <person name="Moulton V."/>
            <person name="Van Oosterhout C."/>
            <person name="Grigoriev I."/>
        </authorList>
    </citation>
    <scope>NUCLEOTIDE SEQUENCE [LARGE SCALE GENOMIC DNA]</scope>
    <source>
        <strain evidence="2 3">CCMP1102</strain>
    </source>
</reference>
<dbReference type="Pfam" id="PF00647">
    <property type="entry name" value="EF1G"/>
    <property type="match status" value="1"/>
</dbReference>
<dbReference type="InterPro" id="IPR036433">
    <property type="entry name" value="EF1B_G_C_sf"/>
</dbReference>
<feature type="domain" description="EF-1-gamma C-terminal" evidence="1">
    <location>
        <begin position="9"/>
        <end position="105"/>
    </location>
</feature>
<evidence type="ECO:0000313" key="2">
    <source>
        <dbReference type="EMBL" id="OEU18507.1"/>
    </source>
</evidence>